<evidence type="ECO:0000256" key="1">
    <source>
        <dbReference type="SAM" id="MobiDB-lite"/>
    </source>
</evidence>
<keyword evidence="3" id="KW-1185">Reference proteome</keyword>
<sequence length="132" mass="13956">MPAPLHPHFSPSLTPDPGLLQGPPAELALAVQPPGASRHLSHLTVGLRLRSLVPADGGVYLYVHRRVYTRAWERTACSAWALLSSIMAPDTLEMSQLQVCAHRTVKVTGAASTPPANGARASWHAAGSLPSV</sequence>
<dbReference type="InParanoid" id="L5L0I4"/>
<evidence type="ECO:0000313" key="2">
    <source>
        <dbReference type="EMBL" id="ELK16900.1"/>
    </source>
</evidence>
<protein>
    <submittedName>
        <fullName evidence="2">Uncharacterized protein</fullName>
    </submittedName>
</protein>
<reference evidence="3" key="1">
    <citation type="journal article" date="2013" name="Science">
        <title>Comparative analysis of bat genomes provides insight into the evolution of flight and immunity.</title>
        <authorList>
            <person name="Zhang G."/>
            <person name="Cowled C."/>
            <person name="Shi Z."/>
            <person name="Huang Z."/>
            <person name="Bishop-Lilly K.A."/>
            <person name="Fang X."/>
            <person name="Wynne J.W."/>
            <person name="Xiong Z."/>
            <person name="Baker M.L."/>
            <person name="Zhao W."/>
            <person name="Tachedjian M."/>
            <person name="Zhu Y."/>
            <person name="Zhou P."/>
            <person name="Jiang X."/>
            <person name="Ng J."/>
            <person name="Yang L."/>
            <person name="Wu L."/>
            <person name="Xiao J."/>
            <person name="Feng Y."/>
            <person name="Chen Y."/>
            <person name="Sun X."/>
            <person name="Zhang Y."/>
            <person name="Marsh G.A."/>
            <person name="Crameri G."/>
            <person name="Broder C.C."/>
            <person name="Frey K.G."/>
            <person name="Wang L.F."/>
            <person name="Wang J."/>
        </authorList>
    </citation>
    <scope>NUCLEOTIDE SEQUENCE [LARGE SCALE GENOMIC DNA]</scope>
</reference>
<dbReference type="AlphaFoldDB" id="L5L0I4"/>
<proteinExistence type="predicted"/>
<dbReference type="EMBL" id="KB030418">
    <property type="protein sequence ID" value="ELK16900.1"/>
    <property type="molecule type" value="Genomic_DNA"/>
</dbReference>
<feature type="region of interest" description="Disordered" evidence="1">
    <location>
        <begin position="110"/>
        <end position="132"/>
    </location>
</feature>
<dbReference type="Proteomes" id="UP000010552">
    <property type="component" value="Unassembled WGS sequence"/>
</dbReference>
<accession>L5L0I4</accession>
<name>L5L0I4_PTEAL</name>
<evidence type="ECO:0000313" key="3">
    <source>
        <dbReference type="Proteomes" id="UP000010552"/>
    </source>
</evidence>
<organism evidence="2 3">
    <name type="scientific">Pteropus alecto</name>
    <name type="common">Black flying fox</name>
    <dbReference type="NCBI Taxonomy" id="9402"/>
    <lineage>
        <taxon>Eukaryota</taxon>
        <taxon>Metazoa</taxon>
        <taxon>Chordata</taxon>
        <taxon>Craniata</taxon>
        <taxon>Vertebrata</taxon>
        <taxon>Euteleostomi</taxon>
        <taxon>Mammalia</taxon>
        <taxon>Eutheria</taxon>
        <taxon>Laurasiatheria</taxon>
        <taxon>Chiroptera</taxon>
        <taxon>Yinpterochiroptera</taxon>
        <taxon>Pteropodoidea</taxon>
        <taxon>Pteropodidae</taxon>
        <taxon>Pteropodinae</taxon>
        <taxon>Pteropus</taxon>
    </lineage>
</organism>
<gene>
    <name evidence="2" type="ORF">PAL_GLEAN10015752</name>
</gene>